<dbReference type="Proteomes" id="UP000195030">
    <property type="component" value="Unassembled WGS sequence"/>
</dbReference>
<protein>
    <submittedName>
        <fullName evidence="1">Uncharacterized protein</fullName>
    </submittedName>
</protein>
<evidence type="ECO:0000313" key="2">
    <source>
        <dbReference type="Proteomes" id="UP000195030"/>
    </source>
</evidence>
<dbReference type="AlphaFoldDB" id="A0A243GH59"/>
<reference evidence="1 2" key="1">
    <citation type="submission" date="2016-10" db="EMBL/GenBank/DDBJ databases">
        <title>Comparative genomics of Bacillus thuringiensis reveals a path to pathogens against multiple invertebrate hosts.</title>
        <authorList>
            <person name="Zheng J."/>
            <person name="Gao Q."/>
            <person name="Liu H."/>
            <person name="Peng D."/>
            <person name="Ruan L."/>
            <person name="Sun M."/>
        </authorList>
    </citation>
    <scope>NUCLEOTIDE SEQUENCE [LARGE SCALE GENOMIC DNA]</scope>
    <source>
        <strain evidence="1">CTC</strain>
    </source>
</reference>
<comment type="caution">
    <text evidence="1">The sequence shown here is derived from an EMBL/GenBank/DDBJ whole genome shotgun (WGS) entry which is preliminary data.</text>
</comment>
<dbReference type="Pfam" id="PF13814">
    <property type="entry name" value="Replic_Relax"/>
    <property type="match status" value="1"/>
</dbReference>
<evidence type="ECO:0000313" key="1">
    <source>
        <dbReference type="EMBL" id="OUA07079.1"/>
    </source>
</evidence>
<organism evidence="1 2">
    <name type="scientific">Bacillus thuringiensis subsp. finitimus</name>
    <dbReference type="NCBI Taxonomy" id="29337"/>
    <lineage>
        <taxon>Bacteria</taxon>
        <taxon>Bacillati</taxon>
        <taxon>Bacillota</taxon>
        <taxon>Bacilli</taxon>
        <taxon>Bacillales</taxon>
        <taxon>Bacillaceae</taxon>
        <taxon>Bacillus</taxon>
        <taxon>Bacillus cereus group</taxon>
    </lineage>
</organism>
<dbReference type="InterPro" id="IPR025855">
    <property type="entry name" value="Replic_Relax"/>
</dbReference>
<sequence>MNDLQLYVSKTMQGEEYVYYLNKEGHAMFGDDGKVVLRGKLAHAILRNDAWLHLFCPDDWQIEIDIRYKKNGEKKKIVPDMKFRDEEGIFHAVEVDRSQKMKINEWK</sequence>
<gene>
    <name evidence="1" type="ORF">BK772_16530</name>
</gene>
<proteinExistence type="predicted"/>
<name>A0A243GH59_BACTF</name>
<dbReference type="EMBL" id="NFEL01000047">
    <property type="protein sequence ID" value="OUA07079.1"/>
    <property type="molecule type" value="Genomic_DNA"/>
</dbReference>
<accession>A0A243GH59</accession>